<protein>
    <submittedName>
        <fullName evidence="1">Nucleotide-diphospho-sugar transferase</fullName>
    </submittedName>
</protein>
<accession>A0A6A6UBU5</accession>
<dbReference type="GO" id="GO:0016757">
    <property type="term" value="F:glycosyltransferase activity"/>
    <property type="evidence" value="ECO:0007669"/>
    <property type="project" value="InterPro"/>
</dbReference>
<dbReference type="Gene3D" id="3.90.550.10">
    <property type="entry name" value="Spore Coat Polysaccharide Biosynthesis Protein SpsA, Chain A"/>
    <property type="match status" value="1"/>
</dbReference>
<dbReference type="OrthoDB" id="2014201at2759"/>
<dbReference type="InterPro" id="IPR029044">
    <property type="entry name" value="Nucleotide-diphossugar_trans"/>
</dbReference>
<sequence length="292" mass="33787">AYTTLITRASYLPGVLILAHTLRKHSKLPLIVVYTSSLSIEALRALELESKLPSVNLILRKVNPLVPSEEGKLIAERFRDTWTKLRVFELWESNDGKSWDGICYLDADIAIYGFIDDNDQRLDRNRAILAATPICCCNLDGDSWAPADWTKENCPYTAAVHPSSLKMTPSWEQGKPEPWKSLNGGVFVFQPSKTLWESMMAAFDQWGREGKLAKMKFPDQDFLSEFWRGRWKSLSWRYNALKTMRYWHPDIWRDNEIVALHYIVDKPWTARIGEDGSAGYLGRDGETHKWWW</sequence>
<organism evidence="1 2">
    <name type="scientific">Microthyrium microscopicum</name>
    <dbReference type="NCBI Taxonomy" id="703497"/>
    <lineage>
        <taxon>Eukaryota</taxon>
        <taxon>Fungi</taxon>
        <taxon>Dikarya</taxon>
        <taxon>Ascomycota</taxon>
        <taxon>Pezizomycotina</taxon>
        <taxon>Dothideomycetes</taxon>
        <taxon>Dothideomycetes incertae sedis</taxon>
        <taxon>Microthyriales</taxon>
        <taxon>Microthyriaceae</taxon>
        <taxon>Microthyrium</taxon>
    </lineage>
</organism>
<gene>
    <name evidence="1" type="ORF">BT63DRAFT_364144</name>
</gene>
<dbReference type="AlphaFoldDB" id="A0A6A6UBU5"/>
<proteinExistence type="predicted"/>
<feature type="non-terminal residue" evidence="1">
    <location>
        <position position="1"/>
    </location>
</feature>
<keyword evidence="2" id="KW-1185">Reference proteome</keyword>
<dbReference type="InterPro" id="IPR002495">
    <property type="entry name" value="Glyco_trans_8"/>
</dbReference>
<feature type="non-terminal residue" evidence="1">
    <location>
        <position position="292"/>
    </location>
</feature>
<dbReference type="Proteomes" id="UP000799302">
    <property type="component" value="Unassembled WGS sequence"/>
</dbReference>
<dbReference type="PANTHER" id="PTHR11183">
    <property type="entry name" value="GLYCOGENIN SUBFAMILY MEMBER"/>
    <property type="match status" value="1"/>
</dbReference>
<dbReference type="InterPro" id="IPR050587">
    <property type="entry name" value="GNT1/Glycosyltrans_8"/>
</dbReference>
<dbReference type="EMBL" id="MU004235">
    <property type="protein sequence ID" value="KAF2669725.1"/>
    <property type="molecule type" value="Genomic_DNA"/>
</dbReference>
<reference evidence="1" key="1">
    <citation type="journal article" date="2020" name="Stud. Mycol.">
        <title>101 Dothideomycetes genomes: a test case for predicting lifestyles and emergence of pathogens.</title>
        <authorList>
            <person name="Haridas S."/>
            <person name="Albert R."/>
            <person name="Binder M."/>
            <person name="Bloem J."/>
            <person name="Labutti K."/>
            <person name="Salamov A."/>
            <person name="Andreopoulos B."/>
            <person name="Baker S."/>
            <person name="Barry K."/>
            <person name="Bills G."/>
            <person name="Bluhm B."/>
            <person name="Cannon C."/>
            <person name="Castanera R."/>
            <person name="Culley D."/>
            <person name="Daum C."/>
            <person name="Ezra D."/>
            <person name="Gonzalez J."/>
            <person name="Henrissat B."/>
            <person name="Kuo A."/>
            <person name="Liang C."/>
            <person name="Lipzen A."/>
            <person name="Lutzoni F."/>
            <person name="Magnuson J."/>
            <person name="Mondo S."/>
            <person name="Nolan M."/>
            <person name="Ohm R."/>
            <person name="Pangilinan J."/>
            <person name="Park H.-J."/>
            <person name="Ramirez L."/>
            <person name="Alfaro M."/>
            <person name="Sun H."/>
            <person name="Tritt A."/>
            <person name="Yoshinaga Y."/>
            <person name="Zwiers L.-H."/>
            <person name="Turgeon B."/>
            <person name="Goodwin S."/>
            <person name="Spatafora J."/>
            <person name="Crous P."/>
            <person name="Grigoriev I."/>
        </authorList>
    </citation>
    <scope>NUCLEOTIDE SEQUENCE</scope>
    <source>
        <strain evidence="1">CBS 115976</strain>
    </source>
</reference>
<evidence type="ECO:0000313" key="2">
    <source>
        <dbReference type="Proteomes" id="UP000799302"/>
    </source>
</evidence>
<evidence type="ECO:0000313" key="1">
    <source>
        <dbReference type="EMBL" id="KAF2669725.1"/>
    </source>
</evidence>
<dbReference type="Pfam" id="PF01501">
    <property type="entry name" value="Glyco_transf_8"/>
    <property type="match status" value="1"/>
</dbReference>
<name>A0A6A6UBU5_9PEZI</name>
<dbReference type="SUPFAM" id="SSF53448">
    <property type="entry name" value="Nucleotide-diphospho-sugar transferases"/>
    <property type="match status" value="1"/>
</dbReference>
<keyword evidence="1" id="KW-0808">Transferase</keyword>